<dbReference type="Proteomes" id="UP000236370">
    <property type="component" value="Unassembled WGS sequence"/>
</dbReference>
<comment type="caution">
    <text evidence="2">The sequence shown here is derived from an EMBL/GenBank/DDBJ whole genome shotgun (WGS) entry which is preliminary data.</text>
</comment>
<gene>
    <name evidence="2" type="ORF">CK820_G0051100</name>
</gene>
<evidence type="ECO:0000313" key="3">
    <source>
        <dbReference type="Proteomes" id="UP000236370"/>
    </source>
</evidence>
<evidence type="ECO:0000313" key="2">
    <source>
        <dbReference type="EMBL" id="PNI17246.1"/>
    </source>
</evidence>
<organism evidence="2 3">
    <name type="scientific">Pan troglodytes</name>
    <name type="common">Chimpanzee</name>
    <dbReference type="NCBI Taxonomy" id="9598"/>
    <lineage>
        <taxon>Eukaryota</taxon>
        <taxon>Metazoa</taxon>
        <taxon>Chordata</taxon>
        <taxon>Craniata</taxon>
        <taxon>Vertebrata</taxon>
        <taxon>Euteleostomi</taxon>
        <taxon>Mammalia</taxon>
        <taxon>Eutheria</taxon>
        <taxon>Euarchontoglires</taxon>
        <taxon>Primates</taxon>
        <taxon>Haplorrhini</taxon>
        <taxon>Catarrhini</taxon>
        <taxon>Hominidae</taxon>
        <taxon>Pan</taxon>
    </lineage>
</organism>
<feature type="compositionally biased region" description="Low complexity" evidence="1">
    <location>
        <begin position="43"/>
        <end position="58"/>
    </location>
</feature>
<feature type="non-terminal residue" evidence="2">
    <location>
        <position position="1"/>
    </location>
</feature>
<reference evidence="2 3" key="1">
    <citation type="submission" date="2017-12" db="EMBL/GenBank/DDBJ databases">
        <title>High-resolution comparative analysis of great ape genomes.</title>
        <authorList>
            <person name="Pollen A."/>
            <person name="Hastie A."/>
            <person name="Hormozdiari F."/>
            <person name="Dougherty M."/>
            <person name="Liu R."/>
            <person name="Chaisson M."/>
            <person name="Hoppe E."/>
            <person name="Hill C."/>
            <person name="Pang A."/>
            <person name="Hillier L."/>
            <person name="Baker C."/>
            <person name="Armstrong J."/>
            <person name="Shendure J."/>
            <person name="Paten B."/>
            <person name="Wilson R."/>
            <person name="Chao H."/>
            <person name="Schneider V."/>
            <person name="Ventura M."/>
            <person name="Kronenberg Z."/>
            <person name="Murali S."/>
            <person name="Gordon D."/>
            <person name="Cantsilieris S."/>
            <person name="Munson K."/>
            <person name="Nelson B."/>
            <person name="Raja A."/>
            <person name="Underwood J."/>
            <person name="Diekhans M."/>
            <person name="Fiddes I."/>
            <person name="Haussler D."/>
            <person name="Eichler E."/>
        </authorList>
    </citation>
    <scope>NUCLEOTIDE SEQUENCE [LARGE SCALE GENOMIC DNA]</scope>
    <source>
        <strain evidence="2">Yerkes chimp pedigree #C0471</strain>
    </source>
</reference>
<dbReference type="AlphaFoldDB" id="A0A2J8J3A0"/>
<feature type="compositionally biased region" description="Polar residues" evidence="1">
    <location>
        <begin position="19"/>
        <end position="31"/>
    </location>
</feature>
<feature type="region of interest" description="Disordered" evidence="1">
    <location>
        <begin position="14"/>
        <end position="58"/>
    </location>
</feature>
<name>A0A2J8J3A0_PANTR</name>
<evidence type="ECO:0000256" key="1">
    <source>
        <dbReference type="SAM" id="MobiDB-lite"/>
    </source>
</evidence>
<proteinExistence type="predicted"/>
<protein>
    <submittedName>
        <fullName evidence="2">ATPAF2 isoform 7</fullName>
    </submittedName>
</protein>
<accession>A0A2J8J3A0</accession>
<dbReference type="EMBL" id="NBAG03000529">
    <property type="protein sequence ID" value="PNI17246.1"/>
    <property type="molecule type" value="Genomic_DNA"/>
</dbReference>
<sequence>LQRNEWDPIIEWAEKRSRSGATLSGPMTMSCRSCGPAPPPAPSSSISAPRAPQSSTSS</sequence>